<feature type="domain" description="DNA-directed RNA polymerase beta subunit external 1" evidence="14">
    <location>
        <begin position="552"/>
        <end position="619"/>
    </location>
</feature>
<dbReference type="Gene3D" id="2.40.50.100">
    <property type="match status" value="1"/>
</dbReference>
<evidence type="ECO:0000256" key="5">
    <source>
        <dbReference type="ARBA" id="ARBA00048552"/>
    </source>
</evidence>
<feature type="domain" description="RNA polymerase Rpb2" evidence="10">
    <location>
        <begin position="1193"/>
        <end position="1266"/>
    </location>
</feature>
<sequence length="1267" mass="142807">MANNNNQRVNFATSRKVLDYPDFLDVQLQSFQEFFQLETTSDNRYKEGLFKVFAENFPISDSRNIFVLEFLDYFIDPPRYDIQECIERGLTYSVPLKAKLRLSCNDEEHEDFETIVQDVYLGTIPYMTPKGTFVINGAERVIVSQLHRSPGVFFGQSRHTNGTKLYSARVIPFKGSWIEFATDVNNVMYAYIDRKKKFPVTTLLRAIGYDSDKDILELFELADEVKVSKSGLKKFIGRKLAARVLKKWVEDFVDEDTGEVVSIDRNEIILERETVLEDDHIDMIIDAGVKTIILNKEDAATSGDYTIIYNTLQKDTSNSEKEAVEHIYRQLRNAEPPDEETARGIIDRLFFSDKRYDLGDVGRYRINRKLKLNTSDETKVLTKQDIIAIVKYLIKLINSKAEVDDIDHLSNRRVRTVGEQLYAQFGVGLARMARTIRERMNIRDNEVFTPTDLINARTLSSVINSFFGTNQLSQFMDQTNPLAEITHKRRLSALGPGGLSRERAGFEVRDVHYTHYGRLCTIETPEGPNIGLISSLCVHAKINNLGFIETPYKRVVEGKVQVDEPVIYLSAEDEDGKTIGQANAHYDDNGVFATPRVKARFEGDFPIIEPERLDLMDIAPNQITSIAASLIPFLEHDDANRALMGSNMQRQAVPLLRPESPIVGTGLEGRVAKDSRTLINAEGDGVVEYVDANEIRIKYDRNELDRLISFDGDSKSYRLTKFKKTNQSTTMNLKPIVKKGQRVSKGEVLCEGYATQAGELALGRNLKVAFMPWQGYNFEDAIVISERVVSQDIFTSLHVEEFELEVRDTKRGEEELTPDIPNVSEEATKDLDEDGIIRVGAEVKEGDILIGKITPKGESDPSPEEKLLRAIFGDKAGDVKDASLKTPPSIAGVVIDTKLFSRAKKTSKAEEKAQLEKLDIKHEKAVKDLKNTLIEKLFEIVNGKTSQGVYNVYKELHVPKGVKFTQKILVELNYENINPTKWTTDDDKNDQIKILLHNYNIKVNEELGAYRRDKFAISVGDELPSGIVQMAKVYIAKKRKLKVGDKMAGRHGNKGIVARIVRDEDMPFLEDGTPVDIVLNPLGVPSRMNLGQIYETVLGWAGKELGIKFATPIFDGASHEEVEEWVKKANLPESGRTYLYNGLTGDRFDQQTTVGIIYMLKLGHMVDDKMHARSIGPYSLITQQPLGGKAQFGGQRFGEMEVWALEAFGASNILQEILTVKSDDVIGRAKTYEAIVKGENLPTPSVPESFNVLVHELRGLGLDITLE</sequence>
<keyword evidence="3 6" id="KW-0548">Nucleotidyltransferase</keyword>
<evidence type="ECO:0000256" key="3">
    <source>
        <dbReference type="ARBA" id="ARBA00022695"/>
    </source>
</evidence>
<feature type="domain" description="DNA-directed RNA polymerase subunit 2 hybrid-binding" evidence="9">
    <location>
        <begin position="681"/>
        <end position="1191"/>
    </location>
</feature>
<dbReference type="Pfam" id="PF04561">
    <property type="entry name" value="RNA_pol_Rpb2_2"/>
    <property type="match status" value="2"/>
</dbReference>
<keyword evidence="1 6" id="KW-0240">DNA-directed RNA polymerase</keyword>
<comment type="function">
    <text evidence="6 8">DNA-dependent RNA polymerase catalyzes the transcription of DNA into RNA using the four ribonucleoside triphosphates as substrates.</text>
</comment>
<dbReference type="EMBL" id="JAVDUU010000001">
    <property type="protein sequence ID" value="MDR6940537.1"/>
    <property type="molecule type" value="Genomic_DNA"/>
</dbReference>
<dbReference type="InterPro" id="IPR019462">
    <property type="entry name" value="DNA-dir_RNA_pol_bsu_external_1"/>
</dbReference>
<comment type="subunit">
    <text evidence="6 8">The RNAP catalytic core consists of 2 alpha, 1 beta, 1 beta' and 1 omega subunit. When a sigma factor is associated with the core the holoenzyme is formed, which can initiate transcription.</text>
</comment>
<comment type="caution">
    <text evidence="15">The sequence shown here is derived from an EMBL/GenBank/DDBJ whole genome shotgun (WGS) entry which is preliminary data.</text>
</comment>
<dbReference type="CDD" id="cd00653">
    <property type="entry name" value="RNA_pol_B_RPB2"/>
    <property type="match status" value="1"/>
</dbReference>
<comment type="catalytic activity">
    <reaction evidence="5 6 8">
        <text>RNA(n) + a ribonucleoside 5'-triphosphate = RNA(n+1) + diphosphate</text>
        <dbReference type="Rhea" id="RHEA:21248"/>
        <dbReference type="Rhea" id="RHEA-COMP:14527"/>
        <dbReference type="Rhea" id="RHEA-COMP:17342"/>
        <dbReference type="ChEBI" id="CHEBI:33019"/>
        <dbReference type="ChEBI" id="CHEBI:61557"/>
        <dbReference type="ChEBI" id="CHEBI:140395"/>
        <dbReference type="EC" id="2.7.7.6"/>
    </reaction>
</comment>
<feature type="domain" description="RNA polymerase beta subunit protrusion" evidence="12">
    <location>
        <begin position="25"/>
        <end position="460"/>
    </location>
</feature>
<dbReference type="SUPFAM" id="SSF64484">
    <property type="entry name" value="beta and beta-prime subunits of DNA dependent RNA-polymerase"/>
    <property type="match status" value="1"/>
</dbReference>
<organism evidence="15 16">
    <name type="scientific">Mucilaginibacter pocheonensis</name>
    <dbReference type="NCBI Taxonomy" id="398050"/>
    <lineage>
        <taxon>Bacteria</taxon>
        <taxon>Pseudomonadati</taxon>
        <taxon>Bacteroidota</taxon>
        <taxon>Sphingobacteriia</taxon>
        <taxon>Sphingobacteriales</taxon>
        <taxon>Sphingobacteriaceae</taxon>
        <taxon>Mucilaginibacter</taxon>
    </lineage>
</organism>
<dbReference type="InterPro" id="IPR007121">
    <property type="entry name" value="RNA_pol_bsu_CS"/>
</dbReference>
<dbReference type="Pfam" id="PF10385">
    <property type="entry name" value="RNA_pol_Rpb2_45"/>
    <property type="match status" value="1"/>
</dbReference>
<keyword evidence="4 6" id="KW-0804">Transcription</keyword>
<proteinExistence type="inferred from homology"/>
<dbReference type="InterPro" id="IPR014724">
    <property type="entry name" value="RNA_pol_RPB2_OB-fold"/>
</dbReference>
<dbReference type="NCBIfam" id="NF001616">
    <property type="entry name" value="PRK00405.1"/>
    <property type="match status" value="1"/>
</dbReference>
<dbReference type="Pfam" id="PF04563">
    <property type="entry name" value="RNA_pol_Rpb2_1"/>
    <property type="match status" value="1"/>
</dbReference>
<evidence type="ECO:0000256" key="1">
    <source>
        <dbReference type="ARBA" id="ARBA00022478"/>
    </source>
</evidence>
<dbReference type="RefSeq" id="WP_310091293.1">
    <property type="nucleotide sequence ID" value="NZ_JAVDUU010000001.1"/>
</dbReference>
<dbReference type="GO" id="GO:0003899">
    <property type="term" value="F:DNA-directed RNA polymerase activity"/>
    <property type="evidence" value="ECO:0007669"/>
    <property type="project" value="UniProtKB-EC"/>
</dbReference>
<evidence type="ECO:0000256" key="7">
    <source>
        <dbReference type="RuleBase" id="RU000434"/>
    </source>
</evidence>
<evidence type="ECO:0000313" key="15">
    <source>
        <dbReference type="EMBL" id="MDR6940537.1"/>
    </source>
</evidence>
<dbReference type="PANTHER" id="PTHR20856">
    <property type="entry name" value="DNA-DIRECTED RNA POLYMERASE I SUBUNIT 2"/>
    <property type="match status" value="1"/>
</dbReference>
<keyword evidence="2 6" id="KW-0808">Transferase</keyword>
<protein>
    <recommendedName>
        <fullName evidence="6 8">DNA-directed RNA polymerase subunit beta</fullName>
        <shortName evidence="6">RNAP subunit beta</shortName>
        <ecNumber evidence="6 8">2.7.7.6</ecNumber>
    </recommendedName>
    <alternativeName>
        <fullName evidence="6">RNA polymerase subunit beta</fullName>
    </alternativeName>
    <alternativeName>
        <fullName evidence="6">Transcriptase subunit beta</fullName>
    </alternativeName>
</protein>
<dbReference type="HAMAP" id="MF_01321">
    <property type="entry name" value="RNApol_bact_RpoB"/>
    <property type="match status" value="1"/>
</dbReference>
<dbReference type="InterPro" id="IPR007641">
    <property type="entry name" value="RNA_pol_Rpb2_7"/>
</dbReference>
<dbReference type="Gene3D" id="3.90.1100.10">
    <property type="match status" value="2"/>
</dbReference>
<dbReference type="Gene3D" id="2.30.150.10">
    <property type="entry name" value="DNA-directed RNA polymerase, beta subunit, external 1 domain"/>
    <property type="match status" value="1"/>
</dbReference>
<evidence type="ECO:0000259" key="9">
    <source>
        <dbReference type="Pfam" id="PF00562"/>
    </source>
</evidence>
<dbReference type="InterPro" id="IPR007645">
    <property type="entry name" value="RNA_pol_Rpb2_3"/>
</dbReference>
<comment type="similarity">
    <text evidence="6 7">Belongs to the RNA polymerase beta chain family.</text>
</comment>
<dbReference type="Gene3D" id="2.40.50.150">
    <property type="match status" value="1"/>
</dbReference>
<evidence type="ECO:0000259" key="11">
    <source>
        <dbReference type="Pfam" id="PF04561"/>
    </source>
</evidence>
<reference evidence="15 16" key="1">
    <citation type="submission" date="2023-07" db="EMBL/GenBank/DDBJ databases">
        <title>Sorghum-associated microbial communities from plants grown in Nebraska, USA.</title>
        <authorList>
            <person name="Schachtman D."/>
        </authorList>
    </citation>
    <scope>NUCLEOTIDE SEQUENCE [LARGE SCALE GENOMIC DNA]</scope>
    <source>
        <strain evidence="15 16">3262</strain>
    </source>
</reference>
<dbReference type="Pfam" id="PF00562">
    <property type="entry name" value="RNA_pol_Rpb2_6"/>
    <property type="match status" value="1"/>
</dbReference>
<dbReference type="PROSITE" id="PS01166">
    <property type="entry name" value="RNA_POL_BETA"/>
    <property type="match status" value="1"/>
</dbReference>
<evidence type="ECO:0000256" key="6">
    <source>
        <dbReference type="HAMAP-Rule" id="MF_01321"/>
    </source>
</evidence>
<evidence type="ECO:0000259" key="10">
    <source>
        <dbReference type="Pfam" id="PF04560"/>
    </source>
</evidence>
<dbReference type="InterPro" id="IPR010243">
    <property type="entry name" value="RNA_pol_bsu_bac"/>
</dbReference>
<dbReference type="Pfam" id="PF04560">
    <property type="entry name" value="RNA_pol_Rpb2_7"/>
    <property type="match status" value="1"/>
</dbReference>
<evidence type="ECO:0000259" key="13">
    <source>
        <dbReference type="Pfam" id="PF04565"/>
    </source>
</evidence>
<evidence type="ECO:0000313" key="16">
    <source>
        <dbReference type="Proteomes" id="UP001247620"/>
    </source>
</evidence>
<dbReference type="NCBIfam" id="TIGR02013">
    <property type="entry name" value="rpoB"/>
    <property type="match status" value="1"/>
</dbReference>
<dbReference type="InterPro" id="IPR007642">
    <property type="entry name" value="RNA_pol_Rpb2_2"/>
</dbReference>
<dbReference type="Gene3D" id="3.90.1800.10">
    <property type="entry name" value="RNA polymerase alpha subunit dimerisation domain"/>
    <property type="match status" value="1"/>
</dbReference>
<dbReference type="Pfam" id="PF04565">
    <property type="entry name" value="RNA_pol_Rpb2_3"/>
    <property type="match status" value="1"/>
</dbReference>
<feature type="domain" description="RNA polymerase Rpb2" evidence="13">
    <location>
        <begin position="474"/>
        <end position="542"/>
    </location>
</feature>
<dbReference type="InterPro" id="IPR042107">
    <property type="entry name" value="DNA-dir_RNA_pol_bsu_ext_1_sf"/>
</dbReference>
<dbReference type="InterPro" id="IPR015712">
    <property type="entry name" value="DNA-dir_RNA_pol_su2"/>
</dbReference>
<dbReference type="InterPro" id="IPR037033">
    <property type="entry name" value="DNA-dir_RNAP_su2_hyb_sf"/>
</dbReference>
<dbReference type="GO" id="GO:0000428">
    <property type="term" value="C:DNA-directed RNA polymerase complex"/>
    <property type="evidence" value="ECO:0007669"/>
    <property type="project" value="UniProtKB-KW"/>
</dbReference>
<dbReference type="EC" id="2.7.7.6" evidence="6 8"/>
<name>A0ABU1T562_9SPHI</name>
<evidence type="ECO:0000256" key="8">
    <source>
        <dbReference type="RuleBase" id="RU363031"/>
    </source>
</evidence>
<feature type="domain" description="RNA polymerase Rpb2" evidence="11">
    <location>
        <begin position="148"/>
        <end position="221"/>
    </location>
</feature>
<dbReference type="InterPro" id="IPR007644">
    <property type="entry name" value="RNA_pol_bsu_protrusion"/>
</dbReference>
<keyword evidence="16" id="KW-1185">Reference proteome</keyword>
<dbReference type="Gene3D" id="2.40.270.10">
    <property type="entry name" value="DNA-directed RNA polymerase, subunit 2, domain 6"/>
    <property type="match status" value="2"/>
</dbReference>
<gene>
    <name evidence="6" type="primary">rpoB</name>
    <name evidence="15" type="ORF">J2W55_000365</name>
</gene>
<evidence type="ECO:0000256" key="4">
    <source>
        <dbReference type="ARBA" id="ARBA00023163"/>
    </source>
</evidence>
<accession>A0ABU1T562</accession>
<evidence type="ECO:0000259" key="12">
    <source>
        <dbReference type="Pfam" id="PF04563"/>
    </source>
</evidence>
<feature type="domain" description="RNA polymerase Rpb2" evidence="11">
    <location>
        <begin position="309"/>
        <end position="415"/>
    </location>
</feature>
<evidence type="ECO:0000259" key="14">
    <source>
        <dbReference type="Pfam" id="PF10385"/>
    </source>
</evidence>
<dbReference type="InterPro" id="IPR007120">
    <property type="entry name" value="DNA-dir_RNAP_su2_dom"/>
</dbReference>
<evidence type="ECO:0000256" key="2">
    <source>
        <dbReference type="ARBA" id="ARBA00022679"/>
    </source>
</evidence>
<dbReference type="Proteomes" id="UP001247620">
    <property type="component" value="Unassembled WGS sequence"/>
</dbReference>